<keyword evidence="1" id="KW-1133">Transmembrane helix</keyword>
<feature type="transmembrane region" description="Helical" evidence="1">
    <location>
        <begin position="259"/>
        <end position="280"/>
    </location>
</feature>
<feature type="transmembrane region" description="Helical" evidence="1">
    <location>
        <begin position="207"/>
        <end position="224"/>
    </location>
</feature>
<evidence type="ECO:0000256" key="1">
    <source>
        <dbReference type="SAM" id="Phobius"/>
    </source>
</evidence>
<dbReference type="GO" id="GO:0016747">
    <property type="term" value="F:acyltransferase activity, transferring groups other than amino-acyl groups"/>
    <property type="evidence" value="ECO:0007669"/>
    <property type="project" value="InterPro"/>
</dbReference>
<proteinExistence type="predicted"/>
<organism evidence="3 4">
    <name type="scientific">Bradyrhizobium zhengyangense</name>
    <dbReference type="NCBI Taxonomy" id="2911009"/>
    <lineage>
        <taxon>Bacteria</taxon>
        <taxon>Pseudomonadati</taxon>
        <taxon>Pseudomonadota</taxon>
        <taxon>Alphaproteobacteria</taxon>
        <taxon>Hyphomicrobiales</taxon>
        <taxon>Nitrobacteraceae</taxon>
        <taxon>Bradyrhizobium</taxon>
    </lineage>
</organism>
<evidence type="ECO:0000313" key="3">
    <source>
        <dbReference type="EMBL" id="MCG2633193.1"/>
    </source>
</evidence>
<dbReference type="Pfam" id="PF01757">
    <property type="entry name" value="Acyl_transf_3"/>
    <property type="match status" value="1"/>
</dbReference>
<dbReference type="PANTHER" id="PTHR23028">
    <property type="entry name" value="ACETYLTRANSFERASE"/>
    <property type="match status" value="1"/>
</dbReference>
<feature type="domain" description="Acyltransferase 3" evidence="2">
    <location>
        <begin position="12"/>
        <end position="334"/>
    </location>
</feature>
<dbReference type="InterPro" id="IPR050879">
    <property type="entry name" value="Acyltransferase_3"/>
</dbReference>
<sequence>MSLIGARTERIDSLDFLRGIAISGVIAFHTLGIFHADAWFTKPAAYGFFGVQLFFIVSALTMCTMWDRRRAEDHPALKFYVRRLCRIAGPFWIAILLYLWLAPPGFSDDAPEGIGGPEVISSALFLHTLWVPWINSIVPGGWSIGIEVLFYVFFPLLIRANGAPRFYLLVGLMMYLTNVFLVQPAGVHLLSAYANQVSVANFLDRQFFYQGPVFLIGIALYKQIKAASTDWLGMAIVIVWLLLAFFAKSVGFRGASPGFWLPVFSMALLAYAIISIGFSWKPLASLGGISYSVYLSHFAILFCISAAFDWFSLSHTEVSSFFTALVLATLASAVVGRFSRRLIEEPSSDVGRWIISRYGTRGPITTEISSAGRSE</sequence>
<feature type="transmembrane region" description="Helical" evidence="1">
    <location>
        <begin position="318"/>
        <end position="338"/>
    </location>
</feature>
<reference evidence="3" key="1">
    <citation type="submission" date="2022-01" db="EMBL/GenBank/DDBJ databases">
        <title>Genome sequnece data of strain Bradyrhizobium sp. nov.</title>
        <authorList>
            <person name="Zhang J."/>
        </authorList>
    </citation>
    <scope>NUCLEOTIDE SEQUENCE</scope>
    <source>
        <strain evidence="3">WYCCWR 13023</strain>
    </source>
</reference>
<dbReference type="EMBL" id="JAKLTY010000075">
    <property type="protein sequence ID" value="MCG2633193.1"/>
    <property type="molecule type" value="Genomic_DNA"/>
</dbReference>
<dbReference type="Proteomes" id="UP001139054">
    <property type="component" value="Unassembled WGS sequence"/>
</dbReference>
<keyword evidence="1" id="KW-0472">Membrane</keyword>
<keyword evidence="3" id="KW-0808">Transferase</keyword>
<dbReference type="InterPro" id="IPR002656">
    <property type="entry name" value="Acyl_transf_3_dom"/>
</dbReference>
<feature type="transmembrane region" description="Helical" evidence="1">
    <location>
        <begin position="16"/>
        <end position="38"/>
    </location>
</feature>
<dbReference type="PANTHER" id="PTHR23028:SF53">
    <property type="entry name" value="ACYL_TRANSF_3 DOMAIN-CONTAINING PROTEIN"/>
    <property type="match status" value="1"/>
</dbReference>
<feature type="transmembrane region" description="Helical" evidence="1">
    <location>
        <begin position="133"/>
        <end position="154"/>
    </location>
</feature>
<feature type="transmembrane region" description="Helical" evidence="1">
    <location>
        <begin position="292"/>
        <end position="312"/>
    </location>
</feature>
<dbReference type="GO" id="GO:0016020">
    <property type="term" value="C:membrane"/>
    <property type="evidence" value="ECO:0007669"/>
    <property type="project" value="TreeGrafter"/>
</dbReference>
<evidence type="ECO:0000313" key="4">
    <source>
        <dbReference type="Proteomes" id="UP001139054"/>
    </source>
</evidence>
<feature type="transmembrane region" description="Helical" evidence="1">
    <location>
        <begin position="231"/>
        <end position="247"/>
    </location>
</feature>
<protein>
    <submittedName>
        <fullName evidence="3">Acyltransferase</fullName>
    </submittedName>
</protein>
<dbReference type="RefSeq" id="WP_237892192.1">
    <property type="nucleotide sequence ID" value="NZ_JAKLTY010000075.1"/>
</dbReference>
<name>A0A9X1UFN1_9BRAD</name>
<evidence type="ECO:0000259" key="2">
    <source>
        <dbReference type="Pfam" id="PF01757"/>
    </source>
</evidence>
<keyword evidence="1" id="KW-0812">Transmembrane</keyword>
<feature type="transmembrane region" description="Helical" evidence="1">
    <location>
        <begin position="44"/>
        <end position="63"/>
    </location>
</feature>
<keyword evidence="3" id="KW-0012">Acyltransferase</keyword>
<feature type="transmembrane region" description="Helical" evidence="1">
    <location>
        <begin position="166"/>
        <end position="187"/>
    </location>
</feature>
<accession>A0A9X1UFN1</accession>
<comment type="caution">
    <text evidence="3">The sequence shown here is derived from an EMBL/GenBank/DDBJ whole genome shotgun (WGS) entry which is preliminary data.</text>
</comment>
<dbReference type="GO" id="GO:0009103">
    <property type="term" value="P:lipopolysaccharide biosynthetic process"/>
    <property type="evidence" value="ECO:0007669"/>
    <property type="project" value="TreeGrafter"/>
</dbReference>
<gene>
    <name evidence="3" type="ORF">L6654_42525</name>
</gene>
<dbReference type="AlphaFoldDB" id="A0A9X1UFN1"/>
<feature type="transmembrane region" description="Helical" evidence="1">
    <location>
        <begin position="84"/>
        <end position="101"/>
    </location>
</feature>